<accession>S5MGS5</accession>
<dbReference type="STRING" id="1276220.STAIW_v1c04000"/>
<organism evidence="1 2">
    <name type="scientific">Spiroplasma taiwanense CT-1</name>
    <dbReference type="NCBI Taxonomy" id="1276220"/>
    <lineage>
        <taxon>Bacteria</taxon>
        <taxon>Bacillati</taxon>
        <taxon>Mycoplasmatota</taxon>
        <taxon>Mollicutes</taxon>
        <taxon>Entomoplasmatales</taxon>
        <taxon>Spiroplasmataceae</taxon>
        <taxon>Spiroplasma</taxon>
    </lineage>
</organism>
<keyword evidence="2" id="KW-1185">Reference proteome</keyword>
<protein>
    <submittedName>
        <fullName evidence="1">Uncharacterized protein</fullName>
    </submittedName>
</protein>
<reference evidence="1 2" key="1">
    <citation type="journal article" date="2013" name="Genome Biol. Evol.">
        <title>Comparison of metabolic capacities and inference of gene content evolution in mosquito-associated Spiroplasma diminutum and S. taiwanense.</title>
        <authorList>
            <person name="Lo W.S."/>
            <person name="Ku C."/>
            <person name="Chen L.L."/>
            <person name="Chang T.H."/>
            <person name="Kuo C.H."/>
        </authorList>
    </citation>
    <scope>NUCLEOTIDE SEQUENCE [LARGE SCALE GENOMIC DNA]</scope>
    <source>
        <strain evidence="1">CT-1</strain>
    </source>
</reference>
<dbReference type="Proteomes" id="UP000014984">
    <property type="component" value="Chromosome"/>
</dbReference>
<dbReference type="AlphaFoldDB" id="S5MGS5"/>
<dbReference type="RefSeq" id="WP_020834189.1">
    <property type="nucleotide sequence ID" value="NC_021846.1"/>
</dbReference>
<name>S5MGS5_9MOLU</name>
<sequence length="160" mass="19699">MAIILEFTMGFAYKNGYIDYIVHNRYKKSQELINFNNQEEFIEKINLDNNFIDENKINKEKLMHYFQEINQTSWFKQNSNEWRDFDFIDQNDENQNTFNFNIKRNYNLQEKYIINGKIIFNVTQEENKIKNISIVIPNLEWYNSIMNWKPEQLQFSFNFN</sequence>
<evidence type="ECO:0000313" key="2">
    <source>
        <dbReference type="Proteomes" id="UP000014984"/>
    </source>
</evidence>
<gene>
    <name evidence="1" type="ORF">STAIW_v1c04000</name>
</gene>
<dbReference type="HOGENOM" id="CLU_1651073_0_0_14"/>
<proteinExistence type="predicted"/>
<evidence type="ECO:0000313" key="1">
    <source>
        <dbReference type="EMBL" id="AGR41050.1"/>
    </source>
</evidence>
<dbReference type="KEGG" id="stai:STAIW_v1c04000"/>
<dbReference type="EMBL" id="CP005074">
    <property type="protein sequence ID" value="AGR41050.1"/>
    <property type="molecule type" value="Genomic_DNA"/>
</dbReference>
<dbReference type="PATRIC" id="fig|1276220.3.peg.405"/>